<dbReference type="AlphaFoldDB" id="A0A919YMY2"/>
<gene>
    <name evidence="2" type="ORF">J40TS1_30740</name>
</gene>
<feature type="transmembrane region" description="Helical" evidence="1">
    <location>
        <begin position="16"/>
        <end position="33"/>
    </location>
</feature>
<organism evidence="2 3">
    <name type="scientific">Paenibacillus montaniterrae</name>
    <dbReference type="NCBI Taxonomy" id="429341"/>
    <lineage>
        <taxon>Bacteria</taxon>
        <taxon>Bacillati</taxon>
        <taxon>Bacillota</taxon>
        <taxon>Bacilli</taxon>
        <taxon>Bacillales</taxon>
        <taxon>Paenibacillaceae</taxon>
        <taxon>Paenibacillus</taxon>
    </lineage>
</organism>
<evidence type="ECO:0000256" key="1">
    <source>
        <dbReference type="SAM" id="Phobius"/>
    </source>
</evidence>
<name>A0A919YMY2_9BACL</name>
<protein>
    <recommendedName>
        <fullName evidence="4">YfzA-like protein</fullName>
    </recommendedName>
</protein>
<feature type="transmembrane region" description="Helical" evidence="1">
    <location>
        <begin position="73"/>
        <end position="97"/>
    </location>
</feature>
<evidence type="ECO:0000313" key="2">
    <source>
        <dbReference type="EMBL" id="GIP17432.1"/>
    </source>
</evidence>
<keyword evidence="1" id="KW-0472">Membrane</keyword>
<proteinExistence type="predicted"/>
<dbReference type="EMBL" id="BOSE01000005">
    <property type="protein sequence ID" value="GIP17432.1"/>
    <property type="molecule type" value="Genomic_DNA"/>
</dbReference>
<comment type="caution">
    <text evidence="2">The sequence shown here is derived from an EMBL/GenBank/DDBJ whole genome shotgun (WGS) entry which is preliminary data.</text>
</comment>
<dbReference type="Pfam" id="PF14118">
    <property type="entry name" value="YfzA"/>
    <property type="match status" value="1"/>
</dbReference>
<dbReference type="RefSeq" id="WP_213516723.1">
    <property type="nucleotide sequence ID" value="NZ_BOSE01000005.1"/>
</dbReference>
<sequence length="100" mass="11556">MPRTEKSTYLNRVKRWLIIIGTFVIVQLIFMLVDGSSLKPNINDSGNLFARIGRGILESRLFTEWIAPYSFSFFNMFLTVHLAVILILAICEIYSIIKKK</sequence>
<evidence type="ECO:0008006" key="4">
    <source>
        <dbReference type="Google" id="ProtNLM"/>
    </source>
</evidence>
<dbReference type="Proteomes" id="UP000683139">
    <property type="component" value="Unassembled WGS sequence"/>
</dbReference>
<accession>A0A919YMY2</accession>
<reference evidence="2" key="1">
    <citation type="submission" date="2021-03" db="EMBL/GenBank/DDBJ databases">
        <title>Antimicrobial resistance genes in bacteria isolated from Japanese honey, and their potential for conferring macrolide and lincosamide resistance in the American foulbrood pathogen Paenibacillus larvae.</title>
        <authorList>
            <person name="Okamoto M."/>
            <person name="Kumagai M."/>
            <person name="Kanamori H."/>
            <person name="Takamatsu D."/>
        </authorList>
    </citation>
    <scope>NUCLEOTIDE SEQUENCE</scope>
    <source>
        <strain evidence="2">J40TS1</strain>
    </source>
</reference>
<evidence type="ECO:0000313" key="3">
    <source>
        <dbReference type="Proteomes" id="UP000683139"/>
    </source>
</evidence>
<dbReference type="InterPro" id="IPR025627">
    <property type="entry name" value="YfzA"/>
</dbReference>
<keyword evidence="3" id="KW-1185">Reference proteome</keyword>
<keyword evidence="1" id="KW-1133">Transmembrane helix</keyword>
<keyword evidence="1" id="KW-0812">Transmembrane</keyword>